<protein>
    <submittedName>
        <fullName evidence="6">Regulatory protein, ArsR</fullName>
    </submittedName>
</protein>
<dbReference type="NCBIfam" id="NF033788">
    <property type="entry name" value="HTH_metalloreg"/>
    <property type="match status" value="1"/>
</dbReference>
<keyword evidence="7" id="KW-1185">Reference proteome</keyword>
<dbReference type="InterPro" id="IPR001845">
    <property type="entry name" value="HTH_ArsR_DNA-bd_dom"/>
</dbReference>
<evidence type="ECO:0000313" key="6">
    <source>
        <dbReference type="EMBL" id="GBL46195.1"/>
    </source>
</evidence>
<dbReference type="PANTHER" id="PTHR33154">
    <property type="entry name" value="TRANSCRIPTIONAL REGULATOR, ARSR FAMILY"/>
    <property type="match status" value="1"/>
</dbReference>
<dbReference type="InterPro" id="IPR036390">
    <property type="entry name" value="WH_DNA-bd_sf"/>
</dbReference>
<evidence type="ECO:0000256" key="2">
    <source>
        <dbReference type="ARBA" id="ARBA00023015"/>
    </source>
</evidence>
<evidence type="ECO:0000313" key="7">
    <source>
        <dbReference type="Proteomes" id="UP000286806"/>
    </source>
</evidence>
<dbReference type="GO" id="GO:0003700">
    <property type="term" value="F:DNA-binding transcription factor activity"/>
    <property type="evidence" value="ECO:0007669"/>
    <property type="project" value="InterPro"/>
</dbReference>
<dbReference type="CDD" id="cd00090">
    <property type="entry name" value="HTH_ARSR"/>
    <property type="match status" value="1"/>
</dbReference>
<dbReference type="RefSeq" id="WP_223247774.1">
    <property type="nucleotide sequence ID" value="NZ_BGOW01000017.1"/>
</dbReference>
<keyword evidence="2" id="KW-0805">Transcription regulation</keyword>
<dbReference type="PROSITE" id="PS50987">
    <property type="entry name" value="HTH_ARSR_2"/>
    <property type="match status" value="1"/>
</dbReference>
<proteinExistence type="predicted"/>
<evidence type="ECO:0000256" key="3">
    <source>
        <dbReference type="ARBA" id="ARBA00023125"/>
    </source>
</evidence>
<dbReference type="AlphaFoldDB" id="A0A401JEY9"/>
<dbReference type="InterPro" id="IPR051081">
    <property type="entry name" value="HTH_MetalResp_TranReg"/>
</dbReference>
<keyword evidence="4" id="KW-0804">Transcription</keyword>
<sequence>MYTDLIQALPDEWKDVSGMFVALGDEQRQRILLTFQPGERLNVTQIVTASTLSRTAVSHHLKILRQAGALQSEKIGKEVYFWVDKKNIAATLQRVLDYVKNNS</sequence>
<keyword evidence="3" id="KW-0238">DNA-binding</keyword>
<dbReference type="SMART" id="SM00418">
    <property type="entry name" value="HTH_ARSR"/>
    <property type="match status" value="1"/>
</dbReference>
<evidence type="ECO:0000259" key="5">
    <source>
        <dbReference type="PROSITE" id="PS50987"/>
    </source>
</evidence>
<dbReference type="PANTHER" id="PTHR33154:SF18">
    <property type="entry name" value="ARSENICAL RESISTANCE OPERON REPRESSOR"/>
    <property type="match status" value="1"/>
</dbReference>
<feature type="domain" description="HTH arsR-type" evidence="5">
    <location>
        <begin position="8"/>
        <end position="103"/>
    </location>
</feature>
<accession>A0A401JEY9</accession>
<dbReference type="InterPro" id="IPR036388">
    <property type="entry name" value="WH-like_DNA-bd_sf"/>
</dbReference>
<dbReference type="SUPFAM" id="SSF46785">
    <property type="entry name" value="Winged helix' DNA-binding domain"/>
    <property type="match status" value="1"/>
</dbReference>
<reference evidence="6 7" key="1">
    <citation type="journal article" date="2019" name="Front. Microbiol.">
        <title>Genomes of Neutrophilic Sulfur-Oxidizing Chemolithoautotrophs Representing 9 Proteobacterial Species From 8 Genera.</title>
        <authorList>
            <person name="Watanabe T."/>
            <person name="Kojima H."/>
            <person name="Umezawa K."/>
            <person name="Hori C."/>
            <person name="Takasuka T.E."/>
            <person name="Kato Y."/>
            <person name="Fukui M."/>
        </authorList>
    </citation>
    <scope>NUCLEOTIDE SEQUENCE [LARGE SCALE GENOMIC DNA]</scope>
    <source>
        <strain evidence="6 7">TTN</strain>
    </source>
</reference>
<evidence type="ECO:0000256" key="4">
    <source>
        <dbReference type="ARBA" id="ARBA00023163"/>
    </source>
</evidence>
<dbReference type="InterPro" id="IPR011991">
    <property type="entry name" value="ArsR-like_HTH"/>
</dbReference>
<gene>
    <name evidence="6" type="ORF">SFMTTN_2008</name>
</gene>
<keyword evidence="1" id="KW-0059">Arsenical resistance</keyword>
<organism evidence="6 7">
    <name type="scientific">Sulfuriferula multivorans</name>
    <dbReference type="NCBI Taxonomy" id="1559896"/>
    <lineage>
        <taxon>Bacteria</taxon>
        <taxon>Pseudomonadati</taxon>
        <taxon>Pseudomonadota</taxon>
        <taxon>Betaproteobacteria</taxon>
        <taxon>Nitrosomonadales</taxon>
        <taxon>Sulfuricellaceae</taxon>
        <taxon>Sulfuriferula</taxon>
    </lineage>
</organism>
<dbReference type="GO" id="GO:0046685">
    <property type="term" value="P:response to arsenic-containing substance"/>
    <property type="evidence" value="ECO:0007669"/>
    <property type="project" value="UniProtKB-KW"/>
</dbReference>
<dbReference type="GO" id="GO:0003677">
    <property type="term" value="F:DNA binding"/>
    <property type="evidence" value="ECO:0007669"/>
    <property type="project" value="UniProtKB-KW"/>
</dbReference>
<dbReference type="EMBL" id="BGOW01000017">
    <property type="protein sequence ID" value="GBL46195.1"/>
    <property type="molecule type" value="Genomic_DNA"/>
</dbReference>
<dbReference type="PRINTS" id="PR00778">
    <property type="entry name" value="HTHARSR"/>
</dbReference>
<evidence type="ECO:0000256" key="1">
    <source>
        <dbReference type="ARBA" id="ARBA00022849"/>
    </source>
</evidence>
<dbReference type="Pfam" id="PF01022">
    <property type="entry name" value="HTH_5"/>
    <property type="match status" value="1"/>
</dbReference>
<dbReference type="Proteomes" id="UP000286806">
    <property type="component" value="Unassembled WGS sequence"/>
</dbReference>
<dbReference type="Gene3D" id="1.10.10.10">
    <property type="entry name" value="Winged helix-like DNA-binding domain superfamily/Winged helix DNA-binding domain"/>
    <property type="match status" value="1"/>
</dbReference>
<name>A0A401JEY9_9PROT</name>
<comment type="caution">
    <text evidence="6">The sequence shown here is derived from an EMBL/GenBank/DDBJ whole genome shotgun (WGS) entry which is preliminary data.</text>
</comment>